<evidence type="ECO:0000256" key="2">
    <source>
        <dbReference type="SAM" id="MobiDB-lite"/>
    </source>
</evidence>
<feature type="compositionally biased region" description="Basic and acidic residues" evidence="2">
    <location>
        <begin position="294"/>
        <end position="304"/>
    </location>
</feature>
<feature type="repeat" description="WD" evidence="1">
    <location>
        <begin position="1097"/>
        <end position="1130"/>
    </location>
</feature>
<feature type="domain" description="Putative E3 ubiquitin-protein ligase LIN ARM-like" evidence="4">
    <location>
        <begin position="680"/>
        <end position="1033"/>
    </location>
</feature>
<evidence type="ECO:0000259" key="4">
    <source>
        <dbReference type="Pfam" id="PF23628"/>
    </source>
</evidence>
<evidence type="ECO:0000259" key="5">
    <source>
        <dbReference type="Pfam" id="PF23654"/>
    </source>
</evidence>
<dbReference type="Pfam" id="PF00400">
    <property type="entry name" value="WD40"/>
    <property type="match status" value="1"/>
</dbReference>
<dbReference type="Gene3D" id="1.25.10.10">
    <property type="entry name" value="Leucine-rich Repeat Variant"/>
    <property type="match status" value="1"/>
</dbReference>
<dbReference type="SUPFAM" id="SSF48371">
    <property type="entry name" value="ARM repeat"/>
    <property type="match status" value="1"/>
</dbReference>
<dbReference type="InterPro" id="IPR001680">
    <property type="entry name" value="WD40_rpt"/>
</dbReference>
<feature type="compositionally biased region" description="Acidic residues" evidence="2">
    <location>
        <begin position="350"/>
        <end position="366"/>
    </location>
</feature>
<name>A0A438IQX8_VITVI</name>
<dbReference type="PROSITE" id="PS50294">
    <property type="entry name" value="WD_REPEATS_REGION"/>
    <property type="match status" value="1"/>
</dbReference>
<comment type="caution">
    <text evidence="6">The sequence shown here is derived from an EMBL/GenBank/DDBJ whole genome shotgun (WGS) entry which is preliminary data.</text>
</comment>
<dbReference type="InterPro" id="IPR011989">
    <property type="entry name" value="ARM-like"/>
</dbReference>
<evidence type="ECO:0000256" key="1">
    <source>
        <dbReference type="PROSITE-ProRule" id="PRU00221"/>
    </source>
</evidence>
<dbReference type="EMBL" id="QGNW01000089">
    <property type="protein sequence ID" value="RVW99124.1"/>
    <property type="molecule type" value="Genomic_DNA"/>
</dbReference>
<dbReference type="PANTHER" id="PTHR35549:SF2">
    <property type="entry name" value="TRANSDUCIN_WD40 REPEAT-LIKE SUPERFAMILY PROTEIN"/>
    <property type="match status" value="1"/>
</dbReference>
<dbReference type="Pfam" id="PF23568">
    <property type="entry name" value="ARM_LIN"/>
    <property type="match status" value="1"/>
</dbReference>
<evidence type="ECO:0000313" key="6">
    <source>
        <dbReference type="EMBL" id="RVW99124.1"/>
    </source>
</evidence>
<proteinExistence type="predicted"/>
<dbReference type="Proteomes" id="UP000288805">
    <property type="component" value="Unassembled WGS sequence"/>
</dbReference>
<organism evidence="6 7">
    <name type="scientific">Vitis vinifera</name>
    <name type="common">Grape</name>
    <dbReference type="NCBI Taxonomy" id="29760"/>
    <lineage>
        <taxon>Eukaryota</taxon>
        <taxon>Viridiplantae</taxon>
        <taxon>Streptophyta</taxon>
        <taxon>Embryophyta</taxon>
        <taxon>Tracheophyta</taxon>
        <taxon>Spermatophyta</taxon>
        <taxon>Magnoliopsida</taxon>
        <taxon>eudicotyledons</taxon>
        <taxon>Gunneridae</taxon>
        <taxon>Pentapetalae</taxon>
        <taxon>rosids</taxon>
        <taxon>Vitales</taxon>
        <taxon>Vitaceae</taxon>
        <taxon>Viteae</taxon>
        <taxon>Vitis</taxon>
    </lineage>
</organism>
<protein>
    <submittedName>
        <fullName evidence="6">Putative E3 ubiquitin-protein ligase LIN-1</fullName>
    </submittedName>
</protein>
<feature type="region of interest" description="Disordered" evidence="2">
    <location>
        <begin position="342"/>
        <end position="371"/>
    </location>
</feature>
<feature type="domain" description="Putative E3 ubiquitin-protein ligase LIN N-terminal" evidence="3">
    <location>
        <begin position="25"/>
        <end position="178"/>
    </location>
</feature>
<dbReference type="SUPFAM" id="SSF50978">
    <property type="entry name" value="WD40 repeat-like"/>
    <property type="match status" value="1"/>
</dbReference>
<gene>
    <name evidence="6" type="primary">CERBERUS_5</name>
    <name evidence="6" type="ORF">CK203_019085</name>
</gene>
<dbReference type="InterPro" id="IPR056512">
    <property type="entry name" value="LIN_N"/>
</dbReference>
<dbReference type="PANTHER" id="PTHR35549">
    <property type="entry name" value="OS04G0584500 PROTEIN"/>
    <property type="match status" value="1"/>
</dbReference>
<evidence type="ECO:0000259" key="3">
    <source>
        <dbReference type="Pfam" id="PF23568"/>
    </source>
</evidence>
<dbReference type="Pfam" id="PF23654">
    <property type="entry name" value="ARM_LIN_2nd"/>
    <property type="match status" value="1"/>
</dbReference>
<dbReference type="InterPro" id="IPR015943">
    <property type="entry name" value="WD40/YVTN_repeat-like_dom_sf"/>
</dbReference>
<dbReference type="PROSITE" id="PS50082">
    <property type="entry name" value="WD_REPEATS_2"/>
    <property type="match status" value="2"/>
</dbReference>
<feature type="repeat" description="WD" evidence="1">
    <location>
        <begin position="1072"/>
        <end position="1094"/>
    </location>
</feature>
<feature type="domain" description="Putative E3 ubiquitin-protein ligase LIN ARM repeats" evidence="5">
    <location>
        <begin position="516"/>
        <end position="678"/>
    </location>
</feature>
<keyword evidence="1" id="KW-0853">WD repeat</keyword>
<reference evidence="6 7" key="1">
    <citation type="journal article" date="2018" name="PLoS Genet.">
        <title>Population sequencing reveals clonal diversity and ancestral inbreeding in the grapevine cultivar Chardonnay.</title>
        <authorList>
            <person name="Roach M.J."/>
            <person name="Johnson D.L."/>
            <person name="Bohlmann J."/>
            <person name="van Vuuren H.J."/>
            <person name="Jones S.J."/>
            <person name="Pretorius I.S."/>
            <person name="Schmidt S.A."/>
            <person name="Borneman A.R."/>
        </authorList>
    </citation>
    <scope>NUCLEOTIDE SEQUENCE [LARGE SCALE GENOMIC DNA]</scope>
    <source>
        <strain evidence="7">cv. Chardonnay</strain>
        <tissue evidence="6">Leaf</tissue>
    </source>
</reference>
<feature type="compositionally biased region" description="Low complexity" evidence="2">
    <location>
        <begin position="255"/>
        <end position="264"/>
    </location>
</feature>
<dbReference type="InterPro" id="IPR056514">
    <property type="entry name" value="ARM_LIN_2nd"/>
</dbReference>
<feature type="region of interest" description="Disordered" evidence="2">
    <location>
        <begin position="248"/>
        <end position="267"/>
    </location>
</feature>
<dbReference type="SMART" id="SM00320">
    <property type="entry name" value="WD40"/>
    <property type="match status" value="2"/>
</dbReference>
<evidence type="ECO:0000313" key="7">
    <source>
        <dbReference type="Proteomes" id="UP000288805"/>
    </source>
</evidence>
<dbReference type="Gene3D" id="2.130.10.10">
    <property type="entry name" value="YVTN repeat-like/Quinoprotein amine dehydrogenase"/>
    <property type="match status" value="1"/>
</dbReference>
<dbReference type="InterPro" id="IPR016024">
    <property type="entry name" value="ARM-type_fold"/>
</dbReference>
<dbReference type="Pfam" id="PF23628">
    <property type="entry name" value="ARM_LIN_C"/>
    <property type="match status" value="1"/>
</dbReference>
<dbReference type="InterPro" id="IPR036322">
    <property type="entry name" value="WD40_repeat_dom_sf"/>
</dbReference>
<sequence>MASISSSFSSLASTHDHERLDLQSIRALVVSVNHHIHEFLANNETRKSLKLRCSLKLRIQKQEFFEFSEHSVISNLYWGIESVEAAIRAKWPEEKTSRLKNSEQMLQVPALLDEQGTTGGISNRYIVCCSYFYLSIVRKLQRDEWQVALHFLQALMVSPRLIQTEFAPGLCENLFLTHSISERQNVGGRSFRSVSLMNSDEGKPGEAIRETAKRYKSWLMYYQVMQYGETPQRPGGYNDILSPVDQSPYNSMYGKSSSTKSSSSIAHGNTSLQTYRNFQKVHPLDPQESIIDSTGDKAKASRDNTEIQDYRKALNNSDQVSRQDIKRSSNIKCLQDILMESQSDTPTSDDSFDDNDSADGDSEAYADETQSSMEAARIKADQGRMEISDQRFQNSCCISTSFPPLHEEINEANIKKLFSGRFSRSLNDLNLSILELGVEKSHTLWSCHAQEETTWRRLEPDDFQILDCLAATSLQNYMFAQMEHNQGNGARKKHNSSRRKNLHEVCLHPEKDSHGELLRALDKAISKLWFSEGQGKYDEDSSVEVTTIYEMLTNKTGVKYTLLKDAILDQLLSSISTSKKEGIVRASVSILLTIIAGNKSVIDDIKKKGLQLGHLANALKRNVYEAATLIYLINPSPTEIKTLELLPTLMNVVCTSNNYAGGPASLPTPPAASLMIIEALIAAFDYATNSMHLAEISSPQVLSGLLDVARNNNLEELIPLATILVKCMQFDGQCRNYISQFTPMAPFIYLLRSNKRRVKLIALEFFHEILRMPRSSAISVLQQMKKEGSINIMHILLPCLQQSQAEHQLLAANLLLQLDQLEDSSGRSMFREEAMEVLLESMVCEENSATQILSAFILSNLGGTYSWTGEPYTVAWLVKKAGLTSLYHRNMIRNFDWLDQSLQDTGTDTWCSKIGRSIIKGGIPLFHALEKGLKSKVRRVSRDCLTAIAWLGYEIATTPNELRYSACEILLSGIEQFLHPGLDLEERLLACLCIYNYTSGKGMQKLIHFSEGVRESLGRLSNITWMAEELLKIADYFLPYKSHISCVHTQILEMGRKCSGAVTALIYYRGQLCSGYSDGSIKVWDIKGQSATLVLDIKEHRKAVTCFSHFEPGDSLLSGSADKTIRVWQMVKRKMECTEVISTKEPVQNLDTHGQLIFTVTHGHGVKVIFKNNDTVFDASRKVKDICKSKHVKCVRVVQGRLYIGCMDSSIQEVVITRAREQEIRAPAKSWRMQNRPINSIVVYKDWLYSASDIVEGSNFKEWKRHSKPQMSMVPDKGASVLAMGIVEDFIYLNCSSSTSILQIWLRGTQQKAGRLSAGSRITSLLTANDIVLCGTEMGLIKGWIPL</sequence>
<accession>A0A438IQX8</accession>
<dbReference type="InterPro" id="IPR055566">
    <property type="entry name" value="ARM_LIN"/>
</dbReference>
<feature type="region of interest" description="Disordered" evidence="2">
    <location>
        <begin position="283"/>
        <end position="304"/>
    </location>
</feature>